<organism evidence="2 3">
    <name type="scientific">Ziziphus jujuba var. spinosa</name>
    <dbReference type="NCBI Taxonomy" id="714518"/>
    <lineage>
        <taxon>Eukaryota</taxon>
        <taxon>Viridiplantae</taxon>
        <taxon>Streptophyta</taxon>
        <taxon>Embryophyta</taxon>
        <taxon>Tracheophyta</taxon>
        <taxon>Spermatophyta</taxon>
        <taxon>Magnoliopsida</taxon>
        <taxon>eudicotyledons</taxon>
        <taxon>Gunneridae</taxon>
        <taxon>Pentapetalae</taxon>
        <taxon>rosids</taxon>
        <taxon>fabids</taxon>
        <taxon>Rosales</taxon>
        <taxon>Rhamnaceae</taxon>
        <taxon>Paliureae</taxon>
        <taxon>Ziziphus</taxon>
    </lineage>
</organism>
<reference evidence="2" key="1">
    <citation type="journal article" date="2021" name="Front. Plant Sci.">
        <title>Chromosome-Scale Genome Assembly for Chinese Sour Jujube and Insights Into Its Genome Evolution and Domestication Signature.</title>
        <authorList>
            <person name="Shen L.-Y."/>
            <person name="Luo H."/>
            <person name="Wang X.-L."/>
            <person name="Wang X.-M."/>
            <person name="Qiu X.-J."/>
            <person name="Liu H."/>
            <person name="Zhou S.-S."/>
            <person name="Jia K.-H."/>
            <person name="Nie S."/>
            <person name="Bao Y.-T."/>
            <person name="Zhang R.-G."/>
            <person name="Yun Q.-Z."/>
            <person name="Chai Y.-H."/>
            <person name="Lu J.-Y."/>
            <person name="Li Y."/>
            <person name="Zhao S.-W."/>
            <person name="Mao J.-F."/>
            <person name="Jia S.-G."/>
            <person name="Mao Y.-M."/>
        </authorList>
    </citation>
    <scope>NUCLEOTIDE SEQUENCE</scope>
    <source>
        <strain evidence="2">AT0</strain>
        <tissue evidence="2">Leaf</tissue>
    </source>
</reference>
<protein>
    <submittedName>
        <fullName evidence="2">Uncharacterized protein</fullName>
    </submittedName>
</protein>
<name>A0A978V841_ZIZJJ</name>
<dbReference type="Proteomes" id="UP000813462">
    <property type="component" value="Unassembled WGS sequence"/>
</dbReference>
<evidence type="ECO:0000313" key="2">
    <source>
        <dbReference type="EMBL" id="KAH7524076.1"/>
    </source>
</evidence>
<dbReference type="AlphaFoldDB" id="A0A978V841"/>
<accession>A0A978V841</accession>
<dbReference type="EMBL" id="JAEACU010000006">
    <property type="protein sequence ID" value="KAH7524076.1"/>
    <property type="molecule type" value="Genomic_DNA"/>
</dbReference>
<dbReference type="PANTHER" id="PTHR34461">
    <property type="entry name" value="EXPRESSED PROTEIN"/>
    <property type="match status" value="1"/>
</dbReference>
<evidence type="ECO:0000313" key="3">
    <source>
        <dbReference type="Proteomes" id="UP000813462"/>
    </source>
</evidence>
<comment type="caution">
    <text evidence="2">The sequence shown here is derived from an EMBL/GenBank/DDBJ whole genome shotgun (WGS) entry which is preliminary data.</text>
</comment>
<gene>
    <name evidence="2" type="ORF">FEM48_Zijuj06G0080100</name>
</gene>
<feature type="region of interest" description="Disordered" evidence="1">
    <location>
        <begin position="305"/>
        <end position="332"/>
    </location>
</feature>
<dbReference type="PANTHER" id="PTHR34461:SF2">
    <property type="entry name" value="EXPRESSED PROTEIN"/>
    <property type="match status" value="1"/>
</dbReference>
<proteinExistence type="predicted"/>
<dbReference type="OrthoDB" id="775914at2759"/>
<sequence length="811" mass="90010">MELRSCTHLHYIQAAKGGLLVKTLNSFRGRPALKLKKLTDIYEALGVKNQGLILQSDDEFEGLLLDGNRVQVGRPLLCAAEERVLIKSEPDASEFSCSAGGGDGTNSVMDDAGFGDMTLKQLKERCKVKKRKHSKCVDFNREENVMSSHVKREYCKLIETDEDVSDLMEPLSSWKSKLSKNVKAKSKCLKKRVFAPSQSASSVIESEGIPSHQDFLQSKEDLRTPIDVKMEIPEPDCSDFQNNSSLICDNQSGSCGLVSKEVPEIAAECVSETREQDPQLCVLNEAYFESMDNCNVESVPIVSSSGSDIEKVDDPEATSDVFSASESKEEEYVTPPIYDDDLIQEPIFLINDHSSAVHNDSQIFPSNHEMQCQIDSDPKVQIPDMTTHNLIRLECIGSDECSPEDGSRDELPSNLETSALRSSVGDCGLNSNCCMVYSADDSPVAEEKESQRSESSLSSNCCLVSSADDSPVAEKESQRSDSRLSSNCCLVSSADDPPVAEEKESHQRSACGDAESNCSLETLQHDASKELTTTVDAGFNHCLESDRPPERLFPTRKTISPASQEKLCKALESVQLQDEERYGGKKKLCFGKQIENATKIHNTKVPEQVRRIRFSIKPKHIVMKPKNEKGHSRSKGIPKVPHFSQAVPPIGTECNSIQSCSQSAIAFSERQMHDIECLATKLTDELKTMKEIVEERLWSEAYPGTSLKYNANEVRMAIKNASKVEQSAKKWLSMMARDCSRFCKIMRLSEKASESKVSESSDASESVVNKERKRITFADEAGEKLCHVRIFENDLTTWLGSDGEKQEMLVK</sequence>
<evidence type="ECO:0000256" key="1">
    <source>
        <dbReference type="SAM" id="MobiDB-lite"/>
    </source>
</evidence>